<keyword evidence="10" id="KW-0408">Iron</keyword>
<evidence type="ECO:0000256" key="1">
    <source>
        <dbReference type="ARBA" id="ARBA00001966"/>
    </source>
</evidence>
<evidence type="ECO:0000256" key="2">
    <source>
        <dbReference type="ARBA" id="ARBA00003247"/>
    </source>
</evidence>
<dbReference type="EMBL" id="BMNI01000010">
    <property type="protein sequence ID" value="GGO93081.1"/>
    <property type="molecule type" value="Genomic_DNA"/>
</dbReference>
<dbReference type="Proteomes" id="UP000655410">
    <property type="component" value="Unassembled WGS sequence"/>
</dbReference>
<evidence type="ECO:0000256" key="5">
    <source>
        <dbReference type="ARBA" id="ARBA00022485"/>
    </source>
</evidence>
<evidence type="ECO:0000256" key="7">
    <source>
        <dbReference type="ARBA" id="ARBA00022723"/>
    </source>
</evidence>
<evidence type="ECO:0000256" key="9">
    <source>
        <dbReference type="ARBA" id="ARBA00023002"/>
    </source>
</evidence>
<dbReference type="InterPro" id="IPR036136">
    <property type="entry name" value="Nit/Sulf_reduc_fer-like_dom_sf"/>
</dbReference>
<dbReference type="PROSITE" id="PS00365">
    <property type="entry name" value="NIR_SIR"/>
    <property type="match status" value="1"/>
</dbReference>
<comment type="caution">
    <text evidence="16">The sequence shown here is derived from an EMBL/GenBank/DDBJ whole genome shotgun (WGS) entry which is preliminary data.</text>
</comment>
<dbReference type="SUPFAM" id="SSF56014">
    <property type="entry name" value="Nitrite and sulphite reductase 4Fe-4S domain-like"/>
    <property type="match status" value="2"/>
</dbReference>
<dbReference type="Pfam" id="PF03460">
    <property type="entry name" value="NIR_SIR_ferr"/>
    <property type="match status" value="2"/>
</dbReference>
<dbReference type="EC" id="1.8.7.1" evidence="4"/>
<evidence type="ECO:0000256" key="11">
    <source>
        <dbReference type="ARBA" id="ARBA00023014"/>
    </source>
</evidence>
<dbReference type="PANTHER" id="PTHR32439">
    <property type="entry name" value="FERREDOXIN--NITRITE REDUCTASE, CHLOROPLASTIC"/>
    <property type="match status" value="1"/>
</dbReference>
<proteinExistence type="inferred from homology"/>
<dbReference type="InterPro" id="IPR045854">
    <property type="entry name" value="NO2/SO3_Rdtase_4Fe4S_sf"/>
</dbReference>
<dbReference type="Gene3D" id="3.30.413.10">
    <property type="entry name" value="Sulfite Reductase Hemoprotein, domain 1"/>
    <property type="match status" value="2"/>
</dbReference>
<comment type="cofactor">
    <cofactor evidence="1">
        <name>[4Fe-4S] cluster</name>
        <dbReference type="ChEBI" id="CHEBI:49883"/>
    </cofactor>
</comment>
<evidence type="ECO:0000256" key="13">
    <source>
        <dbReference type="SAM" id="MobiDB-lite"/>
    </source>
</evidence>
<dbReference type="InterPro" id="IPR005117">
    <property type="entry name" value="NiRdtase/SiRdtase_haem-b_fer"/>
</dbReference>
<keyword evidence="7" id="KW-0479">Metal-binding</keyword>
<keyword evidence="11" id="KW-0411">Iron-sulfur</keyword>
<keyword evidence="5" id="KW-0004">4Fe-4S</keyword>
<organism evidence="16 17">
    <name type="scientific">Nocardioides phosphati</name>
    <dbReference type="NCBI Taxonomy" id="1867775"/>
    <lineage>
        <taxon>Bacteria</taxon>
        <taxon>Bacillati</taxon>
        <taxon>Actinomycetota</taxon>
        <taxon>Actinomycetes</taxon>
        <taxon>Propionibacteriales</taxon>
        <taxon>Nocardioidaceae</taxon>
        <taxon>Nocardioides</taxon>
    </lineage>
</organism>
<dbReference type="Gene3D" id="3.90.480.20">
    <property type="match status" value="1"/>
</dbReference>
<gene>
    <name evidence="16" type="ORF">GCM10011584_30990</name>
</gene>
<dbReference type="SUPFAM" id="SSF55124">
    <property type="entry name" value="Nitrite/Sulfite reductase N-terminal domain-like"/>
    <property type="match status" value="2"/>
</dbReference>
<dbReference type="PANTHER" id="PTHR32439:SF0">
    <property type="entry name" value="FERREDOXIN--NITRITE REDUCTASE, CHLOROPLASTIC"/>
    <property type="match status" value="1"/>
</dbReference>
<protein>
    <recommendedName>
        <fullName evidence="4">assimilatory sulfite reductase (ferredoxin)</fullName>
        <ecNumber evidence="4">1.8.7.1</ecNumber>
    </recommendedName>
</protein>
<evidence type="ECO:0000256" key="10">
    <source>
        <dbReference type="ARBA" id="ARBA00023004"/>
    </source>
</evidence>
<name>A0ABQ2NE19_9ACTN</name>
<feature type="domain" description="Nitrite/sulphite reductase 4Fe-4S" evidence="14">
    <location>
        <begin position="422"/>
        <end position="556"/>
    </location>
</feature>
<dbReference type="RefSeq" id="WP_188784936.1">
    <property type="nucleotide sequence ID" value="NZ_BMNI01000010.1"/>
</dbReference>
<dbReference type="InterPro" id="IPR006066">
    <property type="entry name" value="NO2/SO3_Rdtase_FeS/sirohaem_BS"/>
</dbReference>
<evidence type="ECO:0000259" key="15">
    <source>
        <dbReference type="Pfam" id="PF03460"/>
    </source>
</evidence>
<feature type="domain" description="Nitrite/Sulfite reductase ferredoxin-like" evidence="15">
    <location>
        <begin position="98"/>
        <end position="160"/>
    </location>
</feature>
<evidence type="ECO:0000313" key="17">
    <source>
        <dbReference type="Proteomes" id="UP000655410"/>
    </source>
</evidence>
<comment type="catalytic activity">
    <reaction evidence="12">
        <text>hydrogen sulfide + 6 oxidized [2Fe-2S]-[ferredoxin] + 3 H2O = sulfite + 6 reduced [2Fe-2S]-[ferredoxin] + 7 H(+)</text>
        <dbReference type="Rhea" id="RHEA:23132"/>
        <dbReference type="Rhea" id="RHEA-COMP:10000"/>
        <dbReference type="Rhea" id="RHEA-COMP:10001"/>
        <dbReference type="ChEBI" id="CHEBI:15377"/>
        <dbReference type="ChEBI" id="CHEBI:15378"/>
        <dbReference type="ChEBI" id="CHEBI:17359"/>
        <dbReference type="ChEBI" id="CHEBI:29919"/>
        <dbReference type="ChEBI" id="CHEBI:33737"/>
        <dbReference type="ChEBI" id="CHEBI:33738"/>
        <dbReference type="EC" id="1.8.7.1"/>
    </reaction>
</comment>
<accession>A0ABQ2NE19</accession>
<evidence type="ECO:0000259" key="14">
    <source>
        <dbReference type="Pfam" id="PF01077"/>
    </source>
</evidence>
<evidence type="ECO:0000256" key="4">
    <source>
        <dbReference type="ARBA" id="ARBA00012353"/>
    </source>
</evidence>
<keyword evidence="6" id="KW-0349">Heme</keyword>
<evidence type="ECO:0000256" key="8">
    <source>
        <dbReference type="ARBA" id="ARBA00022784"/>
    </source>
</evidence>
<evidence type="ECO:0000313" key="16">
    <source>
        <dbReference type="EMBL" id="GGO93081.1"/>
    </source>
</evidence>
<keyword evidence="9" id="KW-0560">Oxidoreductase</keyword>
<comment type="function">
    <text evidence="2">Catalyzes the reduction of sulfite to sulfide, a step in the biosynthesis of sulfur-containing amino acids and cofactors.</text>
</comment>
<feature type="region of interest" description="Disordered" evidence="13">
    <location>
        <begin position="1"/>
        <end position="43"/>
    </location>
</feature>
<dbReference type="InterPro" id="IPR006067">
    <property type="entry name" value="NO2/SO3_Rdtase_4Fe4S_dom"/>
</dbReference>
<comment type="similarity">
    <text evidence="3">Belongs to the nitrite and sulfite reductase 4Fe-4S domain family.</text>
</comment>
<dbReference type="InterPro" id="IPR051329">
    <property type="entry name" value="NIR_SIR_4Fe-4S"/>
</dbReference>
<dbReference type="PRINTS" id="PR00397">
    <property type="entry name" value="SIROHAEM"/>
</dbReference>
<sequence>MNDQPTASVKVEIPRPKRGEGQWELGYREPLNKNEQSKKDDNPLNVRGRILGIYSKKGFDSIDPADLRGRFRWMGLYTQRAPGFDGGKTAQLEEEELDDRYFMLRVRADGKVLNADALRTLGGISTEFGRNTADITDRNNIQYHWIEIENVPTIFERVEAVGLTTLEACGDSPRGFLGSPVAGIAKDEIIDGSSALEEIKRRYIGNPEYSNLPRKFKTALTGHPSHDVAPEINDVSFVGNVHPEHGPGFDVWVGGGLSTNPHLATKLGVWVPIEQVPDVWEGVVSIFRDYGYRRLRSRARLKFLVADWGRDKFLEVLEKKYLGVDLARLESPETPQHQGDHIGVHEAKDGRFYIGATPVVGRIDGTTLTGLGDLVEKHGADGVRLTAYQKLVVIGVDGDKTDALVEDLEKIGLTAKPSNWRRRTMACTGIEFCKLAIVETKQRSIDLITELEKRFPELDSPISINVNGCPNACARTQVADIGLKGQLVLDENGNQVSGYQVHLGGGLALGANFGRKLRAHKVTSDGLDDYVTKLVTNYLAGRESGESFQSWVQRADEDLLR</sequence>
<dbReference type="Pfam" id="PF01077">
    <property type="entry name" value="NIR_SIR"/>
    <property type="match status" value="2"/>
</dbReference>
<feature type="compositionally biased region" description="Basic and acidic residues" evidence="13">
    <location>
        <begin position="12"/>
        <end position="42"/>
    </location>
</feature>
<feature type="domain" description="Nitrite/Sulfite reductase ferredoxin-like" evidence="15">
    <location>
        <begin position="345"/>
        <end position="410"/>
    </location>
</feature>
<evidence type="ECO:0000256" key="3">
    <source>
        <dbReference type="ARBA" id="ARBA00010429"/>
    </source>
</evidence>
<evidence type="ECO:0000256" key="6">
    <source>
        <dbReference type="ARBA" id="ARBA00022617"/>
    </source>
</evidence>
<keyword evidence="17" id="KW-1185">Reference proteome</keyword>
<evidence type="ECO:0000256" key="12">
    <source>
        <dbReference type="ARBA" id="ARBA00049518"/>
    </source>
</evidence>
<reference evidence="17" key="1">
    <citation type="journal article" date="2019" name="Int. J. Syst. Evol. Microbiol.">
        <title>The Global Catalogue of Microorganisms (GCM) 10K type strain sequencing project: providing services to taxonomists for standard genome sequencing and annotation.</title>
        <authorList>
            <consortium name="The Broad Institute Genomics Platform"/>
            <consortium name="The Broad Institute Genome Sequencing Center for Infectious Disease"/>
            <person name="Wu L."/>
            <person name="Ma J."/>
        </authorList>
    </citation>
    <scope>NUCLEOTIDE SEQUENCE [LARGE SCALE GENOMIC DNA]</scope>
    <source>
        <strain evidence="17">CGMCC 4.7371</strain>
    </source>
</reference>
<feature type="domain" description="Nitrite/sulphite reductase 4Fe-4S" evidence="14">
    <location>
        <begin position="169"/>
        <end position="322"/>
    </location>
</feature>
<keyword evidence="8" id="KW-0883">Thioether bond</keyword>